<dbReference type="PANTHER" id="PTHR37014">
    <property type="entry name" value="EXPRESSION LETHALITY PROTEIN HEL10, PUTATIVE (AFU_ORTHOLOGUE AFUA_1G06580)-RELATED"/>
    <property type="match status" value="1"/>
</dbReference>
<feature type="compositionally biased region" description="Gly residues" evidence="1">
    <location>
        <begin position="1"/>
        <end position="12"/>
    </location>
</feature>
<reference evidence="3 4" key="1">
    <citation type="submission" date="2024-02" db="EMBL/GenBank/DDBJ databases">
        <title>De novo assembly and annotation of 12 fungi associated with fruit tree decline syndrome in Ontario, Canada.</title>
        <authorList>
            <person name="Sulman M."/>
            <person name="Ellouze W."/>
            <person name="Ilyukhin E."/>
        </authorList>
    </citation>
    <scope>NUCLEOTIDE SEQUENCE [LARGE SCALE GENOMIC DNA]</scope>
    <source>
        <strain evidence="3 4">M11/M66-122</strain>
    </source>
</reference>
<protein>
    <recommendedName>
        <fullName evidence="2">LysM domain-containing protein</fullName>
    </recommendedName>
</protein>
<feature type="compositionally biased region" description="Basic and acidic residues" evidence="1">
    <location>
        <begin position="115"/>
        <end position="127"/>
    </location>
</feature>
<dbReference type="Pfam" id="PF08881">
    <property type="entry name" value="CVNH"/>
    <property type="match status" value="1"/>
</dbReference>
<proteinExistence type="predicted"/>
<dbReference type="SUPFAM" id="SSF54106">
    <property type="entry name" value="LysM domain"/>
    <property type="match status" value="1"/>
</dbReference>
<dbReference type="EMBL" id="JAKJXP020000046">
    <property type="protein sequence ID" value="KAK7751713.1"/>
    <property type="molecule type" value="Genomic_DNA"/>
</dbReference>
<evidence type="ECO:0000256" key="1">
    <source>
        <dbReference type="SAM" id="MobiDB-lite"/>
    </source>
</evidence>
<evidence type="ECO:0000313" key="3">
    <source>
        <dbReference type="EMBL" id="KAK7751713.1"/>
    </source>
</evidence>
<dbReference type="Gene3D" id="3.10.350.10">
    <property type="entry name" value="LysM domain"/>
    <property type="match status" value="1"/>
</dbReference>
<dbReference type="InterPro" id="IPR018392">
    <property type="entry name" value="LysM"/>
</dbReference>
<feature type="region of interest" description="Disordered" evidence="1">
    <location>
        <begin position="115"/>
        <end position="178"/>
    </location>
</feature>
<sequence>MSYQGHQGGGQYGEAASYYGEPHNASPYGPPSGGQPAYGQPYASQYGDIYDERGGGSPHPPQGAGGPGQDGERGLMGGLAGGVAGAYGGHKMGHGVLGAIGGAFAGHKLQDFVQDKKEERHEEKIQHEQQSYGTPPPGYSSQGPYHAPSPHHSESHHHHHSPIPTHHDRSISGGGGGNFSASSYDIHLEGHDLRATCRRTDGGTQVSIMNLNAVLSNEDGHFRWVAGGSGGGASVTVMQGDTLRNIAGRVGCNFEDLARRNNLANPDMIYPGQVLSVPGGGAVGNFGASARDVRLVDGGRVLEAELMDTGGHWRRSHINLDERIGNENGRLTLV</sequence>
<name>A0AAN9YMV2_9PEZI</name>
<dbReference type="PANTHER" id="PTHR37014:SF1">
    <property type="entry name" value="EXPRESSION LETHALITY PROTEIN HEL10, PUTATIVE (AFU_ORTHOLOGUE AFUA_1G06580)-RELATED"/>
    <property type="match status" value="1"/>
</dbReference>
<gene>
    <name evidence="3" type="ORF">SLS62_006374</name>
</gene>
<dbReference type="Pfam" id="PF01476">
    <property type="entry name" value="LysM"/>
    <property type="match status" value="1"/>
</dbReference>
<organism evidence="3 4">
    <name type="scientific">Diatrype stigma</name>
    <dbReference type="NCBI Taxonomy" id="117547"/>
    <lineage>
        <taxon>Eukaryota</taxon>
        <taxon>Fungi</taxon>
        <taxon>Dikarya</taxon>
        <taxon>Ascomycota</taxon>
        <taxon>Pezizomycotina</taxon>
        <taxon>Sordariomycetes</taxon>
        <taxon>Xylariomycetidae</taxon>
        <taxon>Xylariales</taxon>
        <taxon>Diatrypaceae</taxon>
        <taxon>Diatrype</taxon>
    </lineage>
</organism>
<dbReference type="SMART" id="SM00257">
    <property type="entry name" value="LysM"/>
    <property type="match status" value="1"/>
</dbReference>
<keyword evidence="4" id="KW-1185">Reference proteome</keyword>
<comment type="caution">
    <text evidence="3">The sequence shown here is derived from an EMBL/GenBank/DDBJ whole genome shotgun (WGS) entry which is preliminary data.</text>
</comment>
<feature type="compositionally biased region" description="Gly residues" evidence="1">
    <location>
        <begin position="63"/>
        <end position="77"/>
    </location>
</feature>
<dbReference type="PROSITE" id="PS51782">
    <property type="entry name" value="LYSM"/>
    <property type="match status" value="1"/>
</dbReference>
<dbReference type="InterPro" id="IPR011058">
    <property type="entry name" value="Cyanovirin-N"/>
</dbReference>
<dbReference type="SMART" id="SM01111">
    <property type="entry name" value="CVNH"/>
    <property type="match status" value="1"/>
</dbReference>
<dbReference type="Proteomes" id="UP001320420">
    <property type="component" value="Unassembled WGS sequence"/>
</dbReference>
<feature type="compositionally biased region" description="Polar residues" evidence="1">
    <location>
        <begin position="128"/>
        <end position="143"/>
    </location>
</feature>
<evidence type="ECO:0000313" key="4">
    <source>
        <dbReference type="Proteomes" id="UP001320420"/>
    </source>
</evidence>
<evidence type="ECO:0000259" key="2">
    <source>
        <dbReference type="PROSITE" id="PS51782"/>
    </source>
</evidence>
<dbReference type="AlphaFoldDB" id="A0AAN9YMV2"/>
<dbReference type="Gene3D" id="2.30.60.10">
    <property type="entry name" value="Cyanovirin-N"/>
    <property type="match status" value="1"/>
</dbReference>
<dbReference type="InterPro" id="IPR036673">
    <property type="entry name" value="Cyanovirin-N_sf"/>
</dbReference>
<dbReference type="InterPro" id="IPR036779">
    <property type="entry name" value="LysM_dom_sf"/>
</dbReference>
<dbReference type="SUPFAM" id="SSF51322">
    <property type="entry name" value="Cyanovirin-N"/>
    <property type="match status" value="1"/>
</dbReference>
<feature type="region of interest" description="Disordered" evidence="1">
    <location>
        <begin position="1"/>
        <end position="77"/>
    </location>
</feature>
<dbReference type="CDD" id="cd00118">
    <property type="entry name" value="LysM"/>
    <property type="match status" value="1"/>
</dbReference>
<accession>A0AAN9YMV2</accession>
<feature type="domain" description="LysM" evidence="2">
    <location>
        <begin position="233"/>
        <end position="277"/>
    </location>
</feature>